<keyword evidence="3" id="KW-1185">Reference proteome</keyword>
<evidence type="ECO:0000256" key="1">
    <source>
        <dbReference type="SAM" id="MobiDB-lite"/>
    </source>
</evidence>
<proteinExistence type="predicted"/>
<gene>
    <name evidence="2" type="ORF">E2C01_082799</name>
</gene>
<sequence>MVDLSASHQENLLTTNALPRKSKSDGVKQLVKEVPNGMLALDPFPAFPSPRHSSTRLTIVAMLEGAREDLAQQFSLPALTRTHESDPRFALALGLIL</sequence>
<organism evidence="2 3">
    <name type="scientific">Portunus trituberculatus</name>
    <name type="common">Swimming crab</name>
    <name type="synonym">Neptunus trituberculatus</name>
    <dbReference type="NCBI Taxonomy" id="210409"/>
    <lineage>
        <taxon>Eukaryota</taxon>
        <taxon>Metazoa</taxon>
        <taxon>Ecdysozoa</taxon>
        <taxon>Arthropoda</taxon>
        <taxon>Crustacea</taxon>
        <taxon>Multicrustacea</taxon>
        <taxon>Malacostraca</taxon>
        <taxon>Eumalacostraca</taxon>
        <taxon>Eucarida</taxon>
        <taxon>Decapoda</taxon>
        <taxon>Pleocyemata</taxon>
        <taxon>Brachyura</taxon>
        <taxon>Eubrachyura</taxon>
        <taxon>Portunoidea</taxon>
        <taxon>Portunidae</taxon>
        <taxon>Portuninae</taxon>
        <taxon>Portunus</taxon>
    </lineage>
</organism>
<protein>
    <submittedName>
        <fullName evidence="2">Uncharacterized protein</fullName>
    </submittedName>
</protein>
<feature type="region of interest" description="Disordered" evidence="1">
    <location>
        <begin position="1"/>
        <end position="27"/>
    </location>
</feature>
<accession>A0A5B7J2V0</accession>
<evidence type="ECO:0000313" key="3">
    <source>
        <dbReference type="Proteomes" id="UP000324222"/>
    </source>
</evidence>
<evidence type="ECO:0000313" key="2">
    <source>
        <dbReference type="EMBL" id="MPC87917.1"/>
    </source>
</evidence>
<dbReference type="Proteomes" id="UP000324222">
    <property type="component" value="Unassembled WGS sequence"/>
</dbReference>
<dbReference type="AlphaFoldDB" id="A0A5B7J2V0"/>
<comment type="caution">
    <text evidence="2">The sequence shown here is derived from an EMBL/GenBank/DDBJ whole genome shotgun (WGS) entry which is preliminary data.</text>
</comment>
<dbReference type="EMBL" id="VSRR010076016">
    <property type="protein sequence ID" value="MPC87917.1"/>
    <property type="molecule type" value="Genomic_DNA"/>
</dbReference>
<name>A0A5B7J2V0_PORTR</name>
<feature type="compositionally biased region" description="Polar residues" evidence="1">
    <location>
        <begin position="1"/>
        <end position="17"/>
    </location>
</feature>
<reference evidence="2 3" key="1">
    <citation type="submission" date="2019-05" db="EMBL/GenBank/DDBJ databases">
        <title>Another draft genome of Portunus trituberculatus and its Hox gene families provides insights of decapod evolution.</title>
        <authorList>
            <person name="Jeong J.-H."/>
            <person name="Song I."/>
            <person name="Kim S."/>
            <person name="Choi T."/>
            <person name="Kim D."/>
            <person name="Ryu S."/>
            <person name="Kim W."/>
        </authorList>
    </citation>
    <scope>NUCLEOTIDE SEQUENCE [LARGE SCALE GENOMIC DNA]</scope>
    <source>
        <tissue evidence="2">Muscle</tissue>
    </source>
</reference>